<feature type="non-terminal residue" evidence="1">
    <location>
        <position position="371"/>
    </location>
</feature>
<evidence type="ECO:0000313" key="2">
    <source>
        <dbReference type="Proteomes" id="UP001642464"/>
    </source>
</evidence>
<dbReference type="InterPro" id="IPR007715">
    <property type="entry name" value="Coq4"/>
</dbReference>
<reference evidence="1 2" key="1">
    <citation type="submission" date="2024-02" db="EMBL/GenBank/DDBJ databases">
        <authorList>
            <person name="Chen Y."/>
            <person name="Shah S."/>
            <person name="Dougan E. K."/>
            <person name="Thang M."/>
            <person name="Chan C."/>
        </authorList>
    </citation>
    <scope>NUCLEOTIDE SEQUENCE [LARGE SCALE GENOMIC DNA]</scope>
</reference>
<dbReference type="Proteomes" id="UP001642464">
    <property type="component" value="Unassembled WGS sequence"/>
</dbReference>
<organism evidence="1 2">
    <name type="scientific">Durusdinium trenchii</name>
    <dbReference type="NCBI Taxonomy" id="1381693"/>
    <lineage>
        <taxon>Eukaryota</taxon>
        <taxon>Sar</taxon>
        <taxon>Alveolata</taxon>
        <taxon>Dinophyceae</taxon>
        <taxon>Suessiales</taxon>
        <taxon>Symbiodiniaceae</taxon>
        <taxon>Durusdinium</taxon>
    </lineage>
</organism>
<evidence type="ECO:0000313" key="1">
    <source>
        <dbReference type="EMBL" id="CAK9052949.1"/>
    </source>
</evidence>
<dbReference type="EMBL" id="CAXAMM010023026">
    <property type="protein sequence ID" value="CAK9052949.1"/>
    <property type="molecule type" value="Genomic_DNA"/>
</dbReference>
<proteinExistence type="predicted"/>
<sequence>MNRDETIAIFDRVVARCDGIERKGKTMPYTSDNGHMFSQVNKEGELGIRLPPADGKAFMDTHGAGPFLSYGAKMRDYVCIPEAMLGDEDALVDLLRKGHAHVMIDAMPDGQHFDETGAPAPAATATPTGFPPPHPIRPLAAWKAFQGLVRNREDTRYVFAFFDAVNGRSYEQFYIRFAESEYGRRVVADPKHIGRLLMDRDTLESYGPDTFAAAYLHYLDSENLQPEGVYEANWDNAPERMQSLRDDWPHLYAMLYMMNLSHDLYHVLTGYGRDPLGEALLLLCSGVQTGGRGPKWLGRMAGLRIRQEIPSWPVGRMMAEAKRLADTAAHFPTTDLPALLPLPLDEARARLNIGRPALYLDTIARWDGEMP</sequence>
<comment type="caution">
    <text evidence="1">The sequence shown here is derived from an EMBL/GenBank/DDBJ whole genome shotgun (WGS) entry which is preliminary data.</text>
</comment>
<protein>
    <submittedName>
        <fullName evidence="1">Uncharacterized protein</fullName>
    </submittedName>
</protein>
<name>A0ABP0MNB8_9DINO</name>
<accession>A0ABP0MNB8</accession>
<keyword evidence="2" id="KW-1185">Reference proteome</keyword>
<gene>
    <name evidence="1" type="ORF">SCF082_LOCUS28924</name>
</gene>
<dbReference type="Pfam" id="PF05019">
    <property type="entry name" value="Coq4"/>
    <property type="match status" value="1"/>
</dbReference>